<gene>
    <name evidence="2" type="primary">8237386</name>
    <name evidence="1" type="ORF">Phum_PHUM210700</name>
</gene>
<dbReference type="EMBL" id="AAZO01002430">
    <property type="status" value="NOT_ANNOTATED_CDS"/>
    <property type="molecule type" value="Genomic_DNA"/>
</dbReference>
<reference evidence="1" key="2">
    <citation type="submission" date="2007-04" db="EMBL/GenBank/DDBJ databases">
        <title>The genome of the human body louse.</title>
        <authorList>
            <consortium name="The Human Body Louse Genome Consortium"/>
            <person name="Kirkness E."/>
            <person name="Walenz B."/>
            <person name="Hass B."/>
            <person name="Bruggner R."/>
            <person name="Strausberg R."/>
        </authorList>
    </citation>
    <scope>NUCLEOTIDE SEQUENCE</scope>
    <source>
        <strain evidence="1">USDA</strain>
    </source>
</reference>
<dbReference type="HOGENOM" id="CLU_2998862_0_0_1"/>
<accession>E0VHS0</accession>
<dbReference type="CTD" id="8237386"/>
<protein>
    <submittedName>
        <fullName evidence="1 2">Uncharacterized protein</fullName>
    </submittedName>
</protein>
<dbReference type="RefSeq" id="XP_002425581.1">
    <property type="nucleotide sequence ID" value="XM_002425536.1"/>
</dbReference>
<dbReference type="Proteomes" id="UP000009046">
    <property type="component" value="Unassembled WGS sequence"/>
</dbReference>
<proteinExistence type="predicted"/>
<sequence length="57" mass="6660">MDTIRRKQATEWIPKNYIELPRPVEMTCYSLHHKHVGHIPNYAGHIPGVVKLLEMIP</sequence>
<dbReference type="GeneID" id="8237386"/>
<evidence type="ECO:0000313" key="2">
    <source>
        <dbReference type="EnsemblMetazoa" id="PHUM210700-PA"/>
    </source>
</evidence>
<dbReference type="AlphaFoldDB" id="E0VHS0"/>
<dbReference type="EMBL" id="DS235171">
    <property type="protein sequence ID" value="EEB12843.1"/>
    <property type="molecule type" value="Genomic_DNA"/>
</dbReference>
<dbReference type="OrthoDB" id="2019884at2759"/>
<dbReference type="VEuPathDB" id="VectorBase:PHUM210700"/>
<evidence type="ECO:0000313" key="3">
    <source>
        <dbReference type="Proteomes" id="UP000009046"/>
    </source>
</evidence>
<reference evidence="2" key="3">
    <citation type="submission" date="2020-05" db="UniProtKB">
        <authorList>
            <consortium name="EnsemblMetazoa"/>
        </authorList>
    </citation>
    <scope>IDENTIFICATION</scope>
    <source>
        <strain evidence="2">USDA</strain>
    </source>
</reference>
<evidence type="ECO:0000313" key="1">
    <source>
        <dbReference type="EMBL" id="EEB12843.1"/>
    </source>
</evidence>
<dbReference type="EnsemblMetazoa" id="PHUM210700-RA">
    <property type="protein sequence ID" value="PHUM210700-PA"/>
    <property type="gene ID" value="PHUM210700"/>
</dbReference>
<keyword evidence="3" id="KW-1185">Reference proteome</keyword>
<reference evidence="1" key="1">
    <citation type="submission" date="2007-04" db="EMBL/GenBank/DDBJ databases">
        <title>Annotation of Pediculus humanus corporis strain USDA.</title>
        <authorList>
            <person name="Kirkness E."/>
            <person name="Hannick L."/>
            <person name="Hass B."/>
            <person name="Bruggner R."/>
            <person name="Lawson D."/>
            <person name="Bidwell S."/>
            <person name="Joardar V."/>
            <person name="Caler E."/>
            <person name="Walenz B."/>
            <person name="Inman J."/>
            <person name="Schobel S."/>
            <person name="Galinsky K."/>
            <person name="Amedeo P."/>
            <person name="Strausberg R."/>
        </authorList>
    </citation>
    <scope>NUCLEOTIDE SEQUENCE</scope>
    <source>
        <strain evidence="1">USDA</strain>
    </source>
</reference>
<dbReference type="KEGG" id="phu:Phum_PHUM210700"/>
<name>E0VHS0_PEDHC</name>
<dbReference type="InParanoid" id="E0VHS0"/>
<organism>
    <name type="scientific">Pediculus humanus subsp. corporis</name>
    <name type="common">Body louse</name>
    <dbReference type="NCBI Taxonomy" id="121224"/>
    <lineage>
        <taxon>Eukaryota</taxon>
        <taxon>Metazoa</taxon>
        <taxon>Ecdysozoa</taxon>
        <taxon>Arthropoda</taxon>
        <taxon>Hexapoda</taxon>
        <taxon>Insecta</taxon>
        <taxon>Pterygota</taxon>
        <taxon>Neoptera</taxon>
        <taxon>Paraneoptera</taxon>
        <taxon>Psocodea</taxon>
        <taxon>Troctomorpha</taxon>
        <taxon>Phthiraptera</taxon>
        <taxon>Anoplura</taxon>
        <taxon>Pediculidae</taxon>
        <taxon>Pediculus</taxon>
    </lineage>
</organism>